<dbReference type="Proteomes" id="UP000658278">
    <property type="component" value="Unassembled WGS sequence"/>
</dbReference>
<comment type="caution">
    <text evidence="2">The sequence shown here is derived from an EMBL/GenBank/DDBJ whole genome shotgun (WGS) entry which is preliminary data.</text>
</comment>
<dbReference type="SUPFAM" id="SSF54593">
    <property type="entry name" value="Glyoxalase/Bleomycin resistance protein/Dihydroxybiphenyl dioxygenase"/>
    <property type="match status" value="1"/>
</dbReference>
<dbReference type="RefSeq" id="WP_234044557.1">
    <property type="nucleotide sequence ID" value="NZ_JAENII010000004.1"/>
</dbReference>
<reference evidence="2" key="1">
    <citation type="submission" date="2021-01" db="EMBL/GenBank/DDBJ databases">
        <title>Modified the classification status of verrucomicrobia.</title>
        <authorList>
            <person name="Feng X."/>
        </authorList>
    </citation>
    <scope>NUCLEOTIDE SEQUENCE</scope>
    <source>
        <strain evidence="2">KCTC 22201</strain>
    </source>
</reference>
<dbReference type="InterPro" id="IPR004360">
    <property type="entry name" value="Glyas_Fos-R_dOase_dom"/>
</dbReference>
<gene>
    <name evidence="2" type="ORF">JIN81_07315</name>
</gene>
<dbReference type="EMBL" id="JAENII010000004">
    <property type="protein sequence ID" value="MBK1826822.1"/>
    <property type="molecule type" value="Genomic_DNA"/>
</dbReference>
<feature type="domain" description="VOC" evidence="1">
    <location>
        <begin position="16"/>
        <end position="146"/>
    </location>
</feature>
<accession>A0A934R9G2</accession>
<dbReference type="PROSITE" id="PS51819">
    <property type="entry name" value="VOC"/>
    <property type="match status" value="1"/>
</dbReference>
<dbReference type="Gene3D" id="3.10.180.10">
    <property type="entry name" value="2,3-Dihydroxybiphenyl 1,2-Dioxygenase, domain 1"/>
    <property type="match status" value="1"/>
</dbReference>
<evidence type="ECO:0000313" key="2">
    <source>
        <dbReference type="EMBL" id="MBK1826822.1"/>
    </source>
</evidence>
<proteinExistence type="predicted"/>
<evidence type="ECO:0000313" key="3">
    <source>
        <dbReference type="Proteomes" id="UP000658278"/>
    </source>
</evidence>
<protein>
    <submittedName>
        <fullName evidence="2">VOC family protein</fullName>
    </submittedName>
</protein>
<organism evidence="2 3">
    <name type="scientific">Haloferula rosea</name>
    <dbReference type="NCBI Taxonomy" id="490093"/>
    <lineage>
        <taxon>Bacteria</taxon>
        <taxon>Pseudomonadati</taxon>
        <taxon>Verrucomicrobiota</taxon>
        <taxon>Verrucomicrobiia</taxon>
        <taxon>Verrucomicrobiales</taxon>
        <taxon>Verrucomicrobiaceae</taxon>
        <taxon>Haloferula</taxon>
    </lineage>
</organism>
<dbReference type="AlphaFoldDB" id="A0A934R9G2"/>
<evidence type="ECO:0000259" key="1">
    <source>
        <dbReference type="PROSITE" id="PS51819"/>
    </source>
</evidence>
<dbReference type="InterPro" id="IPR037523">
    <property type="entry name" value="VOC_core"/>
</dbReference>
<dbReference type="InterPro" id="IPR029068">
    <property type="entry name" value="Glyas_Bleomycin-R_OHBP_Dase"/>
</dbReference>
<dbReference type="PANTHER" id="PTHR36503">
    <property type="entry name" value="BLR2520 PROTEIN"/>
    <property type="match status" value="1"/>
</dbReference>
<dbReference type="PANTHER" id="PTHR36503:SF1">
    <property type="entry name" value="BLR2520 PROTEIN"/>
    <property type="match status" value="1"/>
</dbReference>
<keyword evidence="3" id="KW-1185">Reference proteome</keyword>
<sequence>MPAVNMTKPIDKLEPRISIVGLCVRDIHRSYRFYAEGLGFPTTRKPEDAWVGFKLNGLCFCIYPYENLKAENLKREIDAGRALDRSLMPSVGLAYNTREKHQVREVLALAERAGGTIEKEPEDTFWGGFSGDFADPDGHLWEVAWAESWEFNPDGSLVV</sequence>
<dbReference type="Pfam" id="PF00903">
    <property type="entry name" value="Glyoxalase"/>
    <property type="match status" value="1"/>
</dbReference>
<name>A0A934R9G2_9BACT</name>